<keyword evidence="4" id="KW-1185">Reference proteome</keyword>
<feature type="compositionally biased region" description="Basic and acidic residues" evidence="1">
    <location>
        <begin position="171"/>
        <end position="206"/>
    </location>
</feature>
<dbReference type="AlphaFoldDB" id="A0A562RKS8"/>
<feature type="compositionally biased region" description="Polar residues" evidence="1">
    <location>
        <begin position="16"/>
        <end position="26"/>
    </location>
</feature>
<name>A0A562RKS8_9BURK</name>
<organism evidence="3 4">
    <name type="scientific">Pseudoduganella lurida</name>
    <dbReference type="NCBI Taxonomy" id="1036180"/>
    <lineage>
        <taxon>Bacteria</taxon>
        <taxon>Pseudomonadati</taxon>
        <taxon>Pseudomonadota</taxon>
        <taxon>Betaproteobacteria</taxon>
        <taxon>Burkholderiales</taxon>
        <taxon>Oxalobacteraceae</taxon>
        <taxon>Telluria group</taxon>
        <taxon>Pseudoduganella</taxon>
    </lineage>
</organism>
<keyword evidence="2" id="KW-1133">Transmembrane helix</keyword>
<feature type="region of interest" description="Disordered" evidence="1">
    <location>
        <begin position="136"/>
        <end position="227"/>
    </location>
</feature>
<dbReference type="Proteomes" id="UP000318431">
    <property type="component" value="Unassembled WGS sequence"/>
</dbReference>
<keyword evidence="2" id="KW-0812">Transmembrane</keyword>
<comment type="caution">
    <text evidence="3">The sequence shown here is derived from an EMBL/GenBank/DDBJ whole genome shotgun (WGS) entry which is preliminary data.</text>
</comment>
<sequence>MQEQGDRPARPGRPSLISSAPDTETGPQGILSSLDGKSGAKVARPAAAPAREKSRPLVWGVLGLGIVAVVAGMIALGTDDGPRETAPMLAAAAPPAAMPAPASPAASSAAGASAASASAIAPEPEPSAAAVLQDAPEVAAATPPAPAEAAPFKSITGAAGNKDPLSQALERPAKDTVAKSAHHADKPRADDKKGGEKKVNEKKVSETRLAQARTPQKPAVKAEPKPADNDVVLLAALMAHMQPRNRKATPAEQLKICRQYNAAGEEQCRARLCEGDARKEPECKARRIMKESSDT</sequence>
<dbReference type="OrthoDB" id="8760006at2"/>
<evidence type="ECO:0000313" key="3">
    <source>
        <dbReference type="EMBL" id="TWI69204.1"/>
    </source>
</evidence>
<dbReference type="RefSeq" id="WP_145646973.1">
    <property type="nucleotide sequence ID" value="NZ_VLLB01000001.1"/>
</dbReference>
<gene>
    <name evidence="3" type="ORF">IP91_00270</name>
</gene>
<keyword evidence="2" id="KW-0472">Membrane</keyword>
<protein>
    <submittedName>
        <fullName evidence="3">Uncharacterized protein</fullName>
    </submittedName>
</protein>
<evidence type="ECO:0000256" key="1">
    <source>
        <dbReference type="SAM" id="MobiDB-lite"/>
    </source>
</evidence>
<accession>A0A562RKS8</accession>
<reference evidence="3 4" key="1">
    <citation type="journal article" date="2015" name="Stand. Genomic Sci.">
        <title>Genomic Encyclopedia of Bacterial and Archaeal Type Strains, Phase III: the genomes of soil and plant-associated and newly described type strains.</title>
        <authorList>
            <person name="Whitman W.B."/>
            <person name="Woyke T."/>
            <person name="Klenk H.P."/>
            <person name="Zhou Y."/>
            <person name="Lilburn T.G."/>
            <person name="Beck B.J."/>
            <person name="De Vos P."/>
            <person name="Vandamme P."/>
            <person name="Eisen J.A."/>
            <person name="Garrity G."/>
            <person name="Hugenholtz P."/>
            <person name="Kyrpides N.C."/>
        </authorList>
    </citation>
    <scope>NUCLEOTIDE SEQUENCE [LARGE SCALE GENOMIC DNA]</scope>
    <source>
        <strain evidence="3 4">CGMCC 1.10822</strain>
    </source>
</reference>
<dbReference type="EMBL" id="VLLB01000001">
    <property type="protein sequence ID" value="TWI69204.1"/>
    <property type="molecule type" value="Genomic_DNA"/>
</dbReference>
<evidence type="ECO:0000256" key="2">
    <source>
        <dbReference type="SAM" id="Phobius"/>
    </source>
</evidence>
<feature type="compositionally biased region" description="Low complexity" evidence="1">
    <location>
        <begin position="136"/>
        <end position="151"/>
    </location>
</feature>
<feature type="region of interest" description="Disordered" evidence="1">
    <location>
        <begin position="1"/>
        <end position="50"/>
    </location>
</feature>
<feature type="transmembrane region" description="Helical" evidence="2">
    <location>
        <begin position="57"/>
        <end position="77"/>
    </location>
</feature>
<evidence type="ECO:0000313" key="4">
    <source>
        <dbReference type="Proteomes" id="UP000318431"/>
    </source>
</evidence>
<proteinExistence type="predicted"/>